<gene>
    <name evidence="1" type="ORF">GCM10023172_30380</name>
</gene>
<organism evidence="1 2">
    <name type="scientific">Hymenobacter ginsengisoli</name>
    <dbReference type="NCBI Taxonomy" id="1051626"/>
    <lineage>
        <taxon>Bacteria</taxon>
        <taxon>Pseudomonadati</taxon>
        <taxon>Bacteroidota</taxon>
        <taxon>Cytophagia</taxon>
        <taxon>Cytophagales</taxon>
        <taxon>Hymenobacteraceae</taxon>
        <taxon>Hymenobacter</taxon>
    </lineage>
</organism>
<evidence type="ECO:0000313" key="2">
    <source>
        <dbReference type="Proteomes" id="UP001501243"/>
    </source>
</evidence>
<dbReference type="Proteomes" id="UP001501243">
    <property type="component" value="Unassembled WGS sequence"/>
</dbReference>
<dbReference type="PANTHER" id="PTHR36057">
    <property type="match status" value="1"/>
</dbReference>
<keyword evidence="2" id="KW-1185">Reference proteome</keyword>
<name>A0ABP8QL41_9BACT</name>
<dbReference type="SUPFAM" id="SSF52833">
    <property type="entry name" value="Thioredoxin-like"/>
    <property type="match status" value="1"/>
</dbReference>
<dbReference type="Pfam" id="PF06764">
    <property type="entry name" value="DUF1223"/>
    <property type="match status" value="1"/>
</dbReference>
<accession>A0ABP8QL41</accession>
<dbReference type="InterPro" id="IPR010634">
    <property type="entry name" value="DUF1223"/>
</dbReference>
<proteinExistence type="predicted"/>
<dbReference type="EMBL" id="BAABGQ010000008">
    <property type="protein sequence ID" value="GAA4504315.1"/>
    <property type="molecule type" value="Genomic_DNA"/>
</dbReference>
<comment type="caution">
    <text evidence="1">The sequence shown here is derived from an EMBL/GenBank/DDBJ whole genome shotgun (WGS) entry which is preliminary data.</text>
</comment>
<sequence length="229" mass="23868">MPVVVELFTSEGCSSCPSADATLRELESSQPVAGAEVIALGQHVDYWNRLGWKDQFSDPTYTARQRQYAARFGSGSYTPQAVVQGREELVGSRRADLLAAIGRAARAPQASVRVAGGLGDQPLRVRVASLPAGTGPAQVLLFITESGLATQVSGGENAGALLRHATVVRSLQPLGTVAPGGTFEASPTPALAAGWNHAHLRAVVVVQAERTRQVVGAAVQPLGGELARQ</sequence>
<protein>
    <submittedName>
        <fullName evidence="1">Thioredoxin family protein</fullName>
    </submittedName>
</protein>
<dbReference type="PANTHER" id="PTHR36057:SF1">
    <property type="entry name" value="LIPOPROTEIN LIPID ATTACHMENT SITE-LIKE PROTEIN, PUTATIVE (DUF1223)-RELATED"/>
    <property type="match status" value="1"/>
</dbReference>
<reference evidence="2" key="1">
    <citation type="journal article" date="2019" name="Int. J. Syst. Evol. Microbiol.">
        <title>The Global Catalogue of Microorganisms (GCM) 10K type strain sequencing project: providing services to taxonomists for standard genome sequencing and annotation.</title>
        <authorList>
            <consortium name="The Broad Institute Genomics Platform"/>
            <consortium name="The Broad Institute Genome Sequencing Center for Infectious Disease"/>
            <person name="Wu L."/>
            <person name="Ma J."/>
        </authorList>
    </citation>
    <scope>NUCLEOTIDE SEQUENCE [LARGE SCALE GENOMIC DNA]</scope>
    <source>
        <strain evidence="2">JCM 17841</strain>
    </source>
</reference>
<dbReference type="InterPro" id="IPR036249">
    <property type="entry name" value="Thioredoxin-like_sf"/>
</dbReference>
<evidence type="ECO:0000313" key="1">
    <source>
        <dbReference type="EMBL" id="GAA4504315.1"/>
    </source>
</evidence>